<dbReference type="InterPro" id="IPR011989">
    <property type="entry name" value="ARM-like"/>
</dbReference>
<evidence type="ECO:0000313" key="2">
    <source>
        <dbReference type="EMBL" id="CAK0891558.1"/>
    </source>
</evidence>
<dbReference type="Proteomes" id="UP001189429">
    <property type="component" value="Unassembled WGS sequence"/>
</dbReference>
<keyword evidence="3" id="KW-1185">Reference proteome</keyword>
<name>A0ABN9WZ09_9DINO</name>
<evidence type="ECO:0000256" key="1">
    <source>
        <dbReference type="SAM" id="MobiDB-lite"/>
    </source>
</evidence>
<sequence length="146" mass="16070">MLDHNSLEGYSATPGLLRDAQHAREAAVHQLASPSARAIIELAMLKLLNATPDLLKREVLPFIEDLQDSKDVELQQRSCEMLRLVRNEDMLEEVMQPMPQYAEAVQQNNPLIARRGPGRRAGGAPGCARQHVRVPSLRDPSGGSTA</sequence>
<accession>A0ABN9WZ09</accession>
<evidence type="ECO:0000313" key="3">
    <source>
        <dbReference type="Proteomes" id="UP001189429"/>
    </source>
</evidence>
<protein>
    <submittedName>
        <fullName evidence="2">Uncharacterized protein</fullName>
    </submittedName>
</protein>
<gene>
    <name evidence="2" type="ORF">PCOR1329_LOCUS71488</name>
</gene>
<reference evidence="2" key="1">
    <citation type="submission" date="2023-10" db="EMBL/GenBank/DDBJ databases">
        <authorList>
            <person name="Chen Y."/>
            <person name="Shah S."/>
            <person name="Dougan E. K."/>
            <person name="Thang M."/>
            <person name="Chan C."/>
        </authorList>
    </citation>
    <scope>NUCLEOTIDE SEQUENCE [LARGE SCALE GENOMIC DNA]</scope>
</reference>
<proteinExistence type="predicted"/>
<feature type="region of interest" description="Disordered" evidence="1">
    <location>
        <begin position="114"/>
        <end position="146"/>
    </location>
</feature>
<organism evidence="2 3">
    <name type="scientific">Prorocentrum cordatum</name>
    <dbReference type="NCBI Taxonomy" id="2364126"/>
    <lineage>
        <taxon>Eukaryota</taxon>
        <taxon>Sar</taxon>
        <taxon>Alveolata</taxon>
        <taxon>Dinophyceae</taxon>
        <taxon>Prorocentrales</taxon>
        <taxon>Prorocentraceae</taxon>
        <taxon>Prorocentrum</taxon>
    </lineage>
</organism>
<dbReference type="Gene3D" id="1.25.10.10">
    <property type="entry name" value="Leucine-rich Repeat Variant"/>
    <property type="match status" value="1"/>
</dbReference>
<comment type="caution">
    <text evidence="2">The sequence shown here is derived from an EMBL/GenBank/DDBJ whole genome shotgun (WGS) entry which is preliminary data.</text>
</comment>
<dbReference type="EMBL" id="CAUYUJ010019495">
    <property type="protein sequence ID" value="CAK0891558.1"/>
    <property type="molecule type" value="Genomic_DNA"/>
</dbReference>